<keyword evidence="3" id="KW-1185">Reference proteome</keyword>
<accession>A0AAN8VMI7</accession>
<evidence type="ECO:0000256" key="1">
    <source>
        <dbReference type="SAM" id="MobiDB-lite"/>
    </source>
</evidence>
<evidence type="ECO:0000313" key="3">
    <source>
        <dbReference type="Proteomes" id="UP001370490"/>
    </source>
</evidence>
<feature type="region of interest" description="Disordered" evidence="1">
    <location>
        <begin position="110"/>
        <end position="129"/>
    </location>
</feature>
<dbReference type="PANTHER" id="PTHR47805">
    <property type="entry name" value="SAGA-ASSOCIATED FACTOR 73"/>
    <property type="match status" value="1"/>
</dbReference>
<sequence length="378" mass="41259">IYDPMVCSIGSGKMAAMARLLGAGSFSYAITEEVNSQKLAAQSVHRLLRDVDEANLLDEKDMHVFDWQPMTDPLNLVCCNACKKPIKTSQYAVHAELCKSLKSTEEIASELDGGAGHKKPPRKERKKSTLTHAKQALMTGEQERPVSVNAEDITLSGVQSDEQVGMTSAPMKAKDVAFKMDSSGVSLENTKSFGRPMPPPRKRSKSIAAGVQQSDDIETACGLPAPLATKLYYSQRNHRLRSAFSHIYFDALPKEHHNDPASSKLLGHEIVPLLSTPNDISSEQMIYQPEMKGETNNFTCGQQPEQILIQTSEACLTVSGECPTVMTLTNHSVNNALKLQFEPAGMMRNMYLPKPRPFGGSSGKLGSIQQLKGSVPVV</sequence>
<dbReference type="PANTHER" id="PTHR47805:SF1">
    <property type="entry name" value="SAGA-ASSOCIATED FACTOR 73"/>
    <property type="match status" value="1"/>
</dbReference>
<organism evidence="2 3">
    <name type="scientific">Dillenia turbinata</name>
    <dbReference type="NCBI Taxonomy" id="194707"/>
    <lineage>
        <taxon>Eukaryota</taxon>
        <taxon>Viridiplantae</taxon>
        <taxon>Streptophyta</taxon>
        <taxon>Embryophyta</taxon>
        <taxon>Tracheophyta</taxon>
        <taxon>Spermatophyta</taxon>
        <taxon>Magnoliopsida</taxon>
        <taxon>eudicotyledons</taxon>
        <taxon>Gunneridae</taxon>
        <taxon>Pentapetalae</taxon>
        <taxon>Dilleniales</taxon>
        <taxon>Dilleniaceae</taxon>
        <taxon>Dillenia</taxon>
    </lineage>
</organism>
<evidence type="ECO:0008006" key="4">
    <source>
        <dbReference type="Google" id="ProtNLM"/>
    </source>
</evidence>
<dbReference type="AlphaFoldDB" id="A0AAN8VMI7"/>
<dbReference type="GO" id="GO:0000124">
    <property type="term" value="C:SAGA complex"/>
    <property type="evidence" value="ECO:0007669"/>
    <property type="project" value="InterPro"/>
</dbReference>
<proteinExistence type="predicted"/>
<name>A0AAN8VMI7_9MAGN</name>
<feature type="compositionally biased region" description="Basic residues" evidence="1">
    <location>
        <begin position="116"/>
        <end position="129"/>
    </location>
</feature>
<reference evidence="2 3" key="1">
    <citation type="submission" date="2023-12" db="EMBL/GenBank/DDBJ databases">
        <title>A high-quality genome assembly for Dillenia turbinata (Dilleniales).</title>
        <authorList>
            <person name="Chanderbali A."/>
        </authorList>
    </citation>
    <scope>NUCLEOTIDE SEQUENCE [LARGE SCALE GENOMIC DNA]</scope>
    <source>
        <strain evidence="2">LSX21</strain>
        <tissue evidence="2">Leaf</tissue>
    </source>
</reference>
<comment type="caution">
    <text evidence="2">The sequence shown here is derived from an EMBL/GenBank/DDBJ whole genome shotgun (WGS) entry which is preliminary data.</text>
</comment>
<dbReference type="EMBL" id="JBAMMX010000012">
    <property type="protein sequence ID" value="KAK6930102.1"/>
    <property type="molecule type" value="Genomic_DNA"/>
</dbReference>
<feature type="non-terminal residue" evidence="2">
    <location>
        <position position="1"/>
    </location>
</feature>
<protein>
    <recommendedName>
        <fullName evidence="4">SAGA-associated factor 11</fullName>
    </recommendedName>
</protein>
<dbReference type="InterPro" id="IPR037804">
    <property type="entry name" value="SGF73"/>
</dbReference>
<evidence type="ECO:0000313" key="2">
    <source>
        <dbReference type="EMBL" id="KAK6930102.1"/>
    </source>
</evidence>
<gene>
    <name evidence="2" type="ORF">RJ641_004196</name>
</gene>
<dbReference type="Proteomes" id="UP001370490">
    <property type="component" value="Unassembled WGS sequence"/>
</dbReference>